<dbReference type="GO" id="GO:0005506">
    <property type="term" value="F:iron ion binding"/>
    <property type="evidence" value="ECO:0007669"/>
    <property type="project" value="InterPro"/>
</dbReference>
<evidence type="ECO:0000256" key="10">
    <source>
        <dbReference type="SAM" id="MobiDB-lite"/>
    </source>
</evidence>
<reference evidence="11" key="1">
    <citation type="submission" date="2021-02" db="EMBL/GenBank/DDBJ databases">
        <authorList>
            <person name="Nieuwenhuis M."/>
            <person name="Van De Peppel L.J.J."/>
        </authorList>
    </citation>
    <scope>NUCLEOTIDE SEQUENCE</scope>
    <source>
        <strain evidence="11">D49</strain>
    </source>
</reference>
<dbReference type="OrthoDB" id="3934656at2759"/>
<evidence type="ECO:0000256" key="1">
    <source>
        <dbReference type="ARBA" id="ARBA00001971"/>
    </source>
</evidence>
<dbReference type="PANTHER" id="PTHR46300:SF5">
    <property type="entry name" value="CYTOCHROME P450"/>
    <property type="match status" value="1"/>
</dbReference>
<dbReference type="PANTHER" id="PTHR46300">
    <property type="entry name" value="P450, PUTATIVE (EUROFUNG)-RELATED-RELATED"/>
    <property type="match status" value="1"/>
</dbReference>
<evidence type="ECO:0008006" key="13">
    <source>
        <dbReference type="Google" id="ProtNLM"/>
    </source>
</evidence>
<comment type="cofactor">
    <cofactor evidence="1 8">
        <name>heme</name>
        <dbReference type="ChEBI" id="CHEBI:30413"/>
    </cofactor>
</comment>
<feature type="compositionally biased region" description="Basic and acidic residues" evidence="10">
    <location>
        <begin position="1"/>
        <end position="12"/>
    </location>
</feature>
<evidence type="ECO:0000256" key="4">
    <source>
        <dbReference type="ARBA" id="ARBA00022723"/>
    </source>
</evidence>
<feature type="compositionally biased region" description="Low complexity" evidence="10">
    <location>
        <begin position="23"/>
        <end position="32"/>
    </location>
</feature>
<evidence type="ECO:0000256" key="7">
    <source>
        <dbReference type="ARBA" id="ARBA00023033"/>
    </source>
</evidence>
<keyword evidence="6 8" id="KW-0408">Iron</keyword>
<evidence type="ECO:0000313" key="11">
    <source>
        <dbReference type="EMBL" id="KAG5638092.1"/>
    </source>
</evidence>
<comment type="similarity">
    <text evidence="2 9">Belongs to the cytochrome P450 family.</text>
</comment>
<evidence type="ECO:0000256" key="8">
    <source>
        <dbReference type="PIRSR" id="PIRSR602403-1"/>
    </source>
</evidence>
<accession>A0A9P7FZQ4</accession>
<protein>
    <recommendedName>
        <fullName evidence="13">Cytochrome P450</fullName>
    </recommendedName>
</protein>
<dbReference type="InterPro" id="IPR050364">
    <property type="entry name" value="Cytochrome_P450_fung"/>
</dbReference>
<dbReference type="GO" id="GO:0016705">
    <property type="term" value="F:oxidoreductase activity, acting on paired donors, with incorporation or reduction of molecular oxygen"/>
    <property type="evidence" value="ECO:0007669"/>
    <property type="project" value="InterPro"/>
</dbReference>
<keyword evidence="5 9" id="KW-0560">Oxidoreductase</keyword>
<keyword evidence="7 9" id="KW-0503">Monooxygenase</keyword>
<reference evidence="11" key="2">
    <citation type="submission" date="2021-10" db="EMBL/GenBank/DDBJ databases">
        <title>Phylogenomics reveals ancestral predisposition of the termite-cultivated fungus Termitomyces towards a domesticated lifestyle.</title>
        <authorList>
            <person name="Auxier B."/>
            <person name="Grum-Grzhimaylo A."/>
            <person name="Cardenas M.E."/>
            <person name="Lodge J.D."/>
            <person name="Laessoe T."/>
            <person name="Pedersen O."/>
            <person name="Smith M.E."/>
            <person name="Kuyper T.W."/>
            <person name="Franco-Molano E.A."/>
            <person name="Baroni T.J."/>
            <person name="Aanen D.K."/>
        </authorList>
    </citation>
    <scope>NUCLEOTIDE SEQUENCE</scope>
    <source>
        <strain evidence="11">D49</strain>
    </source>
</reference>
<dbReference type="InterPro" id="IPR036396">
    <property type="entry name" value="Cyt_P450_sf"/>
</dbReference>
<keyword evidence="12" id="KW-1185">Reference proteome</keyword>
<dbReference type="SUPFAM" id="SSF48264">
    <property type="entry name" value="Cytochrome P450"/>
    <property type="match status" value="1"/>
</dbReference>
<dbReference type="Pfam" id="PF00067">
    <property type="entry name" value="p450"/>
    <property type="match status" value="1"/>
</dbReference>
<dbReference type="InterPro" id="IPR002403">
    <property type="entry name" value="Cyt_P450_E_grp-IV"/>
</dbReference>
<comment type="caution">
    <text evidence="11">The sequence shown here is derived from an EMBL/GenBank/DDBJ whole genome shotgun (WGS) entry which is preliminary data.</text>
</comment>
<dbReference type="Gene3D" id="1.10.630.10">
    <property type="entry name" value="Cytochrome P450"/>
    <property type="match status" value="1"/>
</dbReference>
<evidence type="ECO:0000256" key="6">
    <source>
        <dbReference type="ARBA" id="ARBA00023004"/>
    </source>
</evidence>
<dbReference type="Proteomes" id="UP000717328">
    <property type="component" value="Unassembled WGS sequence"/>
</dbReference>
<name>A0A9P7FZQ4_9AGAR</name>
<gene>
    <name evidence="11" type="ORF">H0H81_001859</name>
</gene>
<sequence>MTLDEKVYKDPHTFNPSRYRPQPEGNNEPFPNGPFGFGRRICPGRHLADASVWIAIASILACFDISKAVGEDGKEITPEVNITSGITSQPAPFRCRIRPRSAREKSLIIEADTWDNY</sequence>
<feature type="region of interest" description="Disordered" evidence="10">
    <location>
        <begin position="1"/>
        <end position="32"/>
    </location>
</feature>
<dbReference type="GO" id="GO:0004497">
    <property type="term" value="F:monooxygenase activity"/>
    <property type="evidence" value="ECO:0007669"/>
    <property type="project" value="UniProtKB-KW"/>
</dbReference>
<evidence type="ECO:0000256" key="3">
    <source>
        <dbReference type="ARBA" id="ARBA00022617"/>
    </source>
</evidence>
<evidence type="ECO:0000313" key="12">
    <source>
        <dbReference type="Proteomes" id="UP000717328"/>
    </source>
</evidence>
<feature type="binding site" description="axial binding residue" evidence="8">
    <location>
        <position position="42"/>
    </location>
    <ligand>
        <name>heme</name>
        <dbReference type="ChEBI" id="CHEBI:30413"/>
    </ligand>
    <ligandPart>
        <name>Fe</name>
        <dbReference type="ChEBI" id="CHEBI:18248"/>
    </ligandPart>
</feature>
<organism evidence="11 12">
    <name type="scientific">Sphagnurus paluster</name>
    <dbReference type="NCBI Taxonomy" id="117069"/>
    <lineage>
        <taxon>Eukaryota</taxon>
        <taxon>Fungi</taxon>
        <taxon>Dikarya</taxon>
        <taxon>Basidiomycota</taxon>
        <taxon>Agaricomycotina</taxon>
        <taxon>Agaricomycetes</taxon>
        <taxon>Agaricomycetidae</taxon>
        <taxon>Agaricales</taxon>
        <taxon>Tricholomatineae</taxon>
        <taxon>Lyophyllaceae</taxon>
        <taxon>Sphagnurus</taxon>
    </lineage>
</organism>
<keyword evidence="3 8" id="KW-0349">Heme</keyword>
<evidence type="ECO:0000256" key="9">
    <source>
        <dbReference type="RuleBase" id="RU000461"/>
    </source>
</evidence>
<keyword evidence="4 8" id="KW-0479">Metal-binding</keyword>
<evidence type="ECO:0000256" key="5">
    <source>
        <dbReference type="ARBA" id="ARBA00023002"/>
    </source>
</evidence>
<dbReference type="AlphaFoldDB" id="A0A9P7FZQ4"/>
<evidence type="ECO:0000256" key="2">
    <source>
        <dbReference type="ARBA" id="ARBA00010617"/>
    </source>
</evidence>
<dbReference type="InterPro" id="IPR001128">
    <property type="entry name" value="Cyt_P450"/>
</dbReference>
<proteinExistence type="inferred from homology"/>
<dbReference type="EMBL" id="JABCKI010005782">
    <property type="protein sequence ID" value="KAG5638092.1"/>
    <property type="molecule type" value="Genomic_DNA"/>
</dbReference>
<dbReference type="InterPro" id="IPR017972">
    <property type="entry name" value="Cyt_P450_CS"/>
</dbReference>
<dbReference type="PRINTS" id="PR00465">
    <property type="entry name" value="EP450IV"/>
</dbReference>
<dbReference type="GO" id="GO:0020037">
    <property type="term" value="F:heme binding"/>
    <property type="evidence" value="ECO:0007669"/>
    <property type="project" value="InterPro"/>
</dbReference>
<dbReference type="PROSITE" id="PS00086">
    <property type="entry name" value="CYTOCHROME_P450"/>
    <property type="match status" value="1"/>
</dbReference>